<dbReference type="InterPro" id="IPR036034">
    <property type="entry name" value="PDZ_sf"/>
</dbReference>
<keyword evidence="7" id="KW-0862">Zinc</keyword>
<protein>
    <submittedName>
        <fullName evidence="13">Membrane associated zinc metalloprotease</fullName>
    </submittedName>
</protein>
<dbReference type="OrthoDB" id="9782003at2"/>
<sequence>MILALLAMVITLVVVVGIHEAGHALAAKLFGVKIKRIAIGFGKPLLTHKDKSGREWVWALWPLGGYVHLLNSRIEKVPKKNYSLCFDKKPVWMRCIILISGALANLLTAWFALTLLFMIGFEQQRPVIQKVFIPSIASEAGLQANDRIVNVAGWKTNSWQEVGMSLIMALGKPKVPVWISNHEETLHQVNLDLSQWKYQKKEPSLLSALGIEPAATKLHTHHVAGKSFGSSAGYAIKQLGRLLTFFVVMLKQLITGVLPFAVLLGPLGLFAASVSSFFQGIAVFLSFIASLSLAVGFVNLFPIPGLDGGSIIYTLLEKLRGKPVPIALEVLLHRLAFIIFAVLLVQLLMNDLQRYLH</sequence>
<feature type="domain" description="Peptidase M50" evidence="12">
    <location>
        <begin position="8"/>
        <end position="341"/>
    </location>
</feature>
<evidence type="ECO:0000256" key="2">
    <source>
        <dbReference type="ARBA" id="ARBA00004141"/>
    </source>
</evidence>
<dbReference type="EMBL" id="LNYO01000024">
    <property type="protein sequence ID" value="KTD32798.1"/>
    <property type="molecule type" value="Genomic_DNA"/>
</dbReference>
<reference evidence="13 14" key="1">
    <citation type="submission" date="2015-11" db="EMBL/GenBank/DDBJ databases">
        <title>Genomic analysis of 38 Legionella species identifies large and diverse effector repertoires.</title>
        <authorList>
            <person name="Burstein D."/>
            <person name="Amaro F."/>
            <person name="Zusman T."/>
            <person name="Lifshitz Z."/>
            <person name="Cohen O."/>
            <person name="Gilbert J.A."/>
            <person name="Pupko T."/>
            <person name="Shuman H.A."/>
            <person name="Segal G."/>
        </authorList>
    </citation>
    <scope>NUCLEOTIDE SEQUENCE [LARGE SCALE GENOMIC DNA]</scope>
    <source>
        <strain evidence="13 14">ATCC 49506</strain>
    </source>
</reference>
<evidence type="ECO:0000256" key="7">
    <source>
        <dbReference type="ARBA" id="ARBA00022833"/>
    </source>
</evidence>
<evidence type="ECO:0000256" key="4">
    <source>
        <dbReference type="ARBA" id="ARBA00022670"/>
    </source>
</evidence>
<comment type="cofactor">
    <cofactor evidence="1">
        <name>Zn(2+)</name>
        <dbReference type="ChEBI" id="CHEBI:29105"/>
    </cofactor>
</comment>
<dbReference type="AlphaFoldDB" id="A0A0W0WKD7"/>
<gene>
    <name evidence="13" type="ORF">Lnau_2446</name>
</gene>
<dbReference type="GO" id="GO:0016020">
    <property type="term" value="C:membrane"/>
    <property type="evidence" value="ECO:0007669"/>
    <property type="project" value="UniProtKB-SubCell"/>
</dbReference>
<keyword evidence="8 11" id="KW-1133">Transmembrane helix</keyword>
<evidence type="ECO:0000313" key="13">
    <source>
        <dbReference type="EMBL" id="KTD32798.1"/>
    </source>
</evidence>
<dbReference type="InterPro" id="IPR008915">
    <property type="entry name" value="Peptidase_M50"/>
</dbReference>
<dbReference type="Pfam" id="PF02163">
    <property type="entry name" value="Peptidase_M50"/>
    <property type="match status" value="1"/>
</dbReference>
<accession>A0A0W0WKD7</accession>
<comment type="caution">
    <text evidence="13">The sequence shown here is derived from an EMBL/GenBank/DDBJ whole genome shotgun (WGS) entry which is preliminary data.</text>
</comment>
<keyword evidence="10 11" id="KW-0472">Membrane</keyword>
<feature type="transmembrane region" description="Helical" evidence="11">
    <location>
        <begin position="277"/>
        <end position="303"/>
    </location>
</feature>
<keyword evidence="14" id="KW-1185">Reference proteome</keyword>
<name>A0A0W0WKD7_9GAMM</name>
<proteinExistence type="inferred from homology"/>
<keyword evidence="4 13" id="KW-0645">Protease</keyword>
<feature type="transmembrane region" description="Helical" evidence="11">
    <location>
        <begin position="324"/>
        <end position="349"/>
    </location>
</feature>
<dbReference type="PANTHER" id="PTHR42837">
    <property type="entry name" value="REGULATOR OF SIGMA-E PROTEASE RSEP"/>
    <property type="match status" value="1"/>
</dbReference>
<evidence type="ECO:0000256" key="6">
    <source>
        <dbReference type="ARBA" id="ARBA00022801"/>
    </source>
</evidence>
<dbReference type="GO" id="GO:0004222">
    <property type="term" value="F:metalloendopeptidase activity"/>
    <property type="evidence" value="ECO:0007669"/>
    <property type="project" value="InterPro"/>
</dbReference>
<keyword evidence="5 11" id="KW-0812">Transmembrane</keyword>
<evidence type="ECO:0000256" key="11">
    <source>
        <dbReference type="SAM" id="Phobius"/>
    </source>
</evidence>
<dbReference type="RefSeq" id="WP_058505443.1">
    <property type="nucleotide sequence ID" value="NZ_CAAAIF010000004.1"/>
</dbReference>
<dbReference type="PATRIC" id="fig|45070.6.peg.2580"/>
<feature type="transmembrane region" description="Helical" evidence="11">
    <location>
        <begin position="91"/>
        <end position="121"/>
    </location>
</feature>
<organism evidence="13 14">
    <name type="scientific">Legionella nautarum</name>
    <dbReference type="NCBI Taxonomy" id="45070"/>
    <lineage>
        <taxon>Bacteria</taxon>
        <taxon>Pseudomonadati</taxon>
        <taxon>Pseudomonadota</taxon>
        <taxon>Gammaproteobacteria</taxon>
        <taxon>Legionellales</taxon>
        <taxon>Legionellaceae</taxon>
        <taxon>Legionella</taxon>
    </lineage>
</organism>
<dbReference type="CDD" id="cd06163">
    <property type="entry name" value="S2P-M50_PDZ_RseP-like"/>
    <property type="match status" value="1"/>
</dbReference>
<comment type="subcellular location">
    <subcellularLocation>
        <location evidence="2">Membrane</location>
        <topology evidence="2">Multi-pass membrane protein</topology>
    </subcellularLocation>
</comment>
<dbReference type="Proteomes" id="UP000054725">
    <property type="component" value="Unassembled WGS sequence"/>
</dbReference>
<dbReference type="GO" id="GO:0006508">
    <property type="term" value="P:proteolysis"/>
    <property type="evidence" value="ECO:0007669"/>
    <property type="project" value="UniProtKB-KW"/>
</dbReference>
<evidence type="ECO:0000256" key="9">
    <source>
        <dbReference type="ARBA" id="ARBA00023049"/>
    </source>
</evidence>
<evidence type="ECO:0000256" key="3">
    <source>
        <dbReference type="ARBA" id="ARBA00007931"/>
    </source>
</evidence>
<keyword evidence="6" id="KW-0378">Hydrolase</keyword>
<dbReference type="Gene3D" id="2.30.42.10">
    <property type="match status" value="1"/>
</dbReference>
<dbReference type="PANTHER" id="PTHR42837:SF2">
    <property type="entry name" value="MEMBRANE METALLOPROTEASE ARASP2, CHLOROPLASTIC-RELATED"/>
    <property type="match status" value="1"/>
</dbReference>
<evidence type="ECO:0000259" key="12">
    <source>
        <dbReference type="Pfam" id="PF02163"/>
    </source>
</evidence>
<dbReference type="STRING" id="45070.Lnau_2446"/>
<comment type="similarity">
    <text evidence="3">Belongs to the peptidase M50B family.</text>
</comment>
<keyword evidence="9 13" id="KW-0482">Metalloprotease</keyword>
<evidence type="ECO:0000256" key="10">
    <source>
        <dbReference type="ARBA" id="ARBA00023136"/>
    </source>
</evidence>
<evidence type="ECO:0000256" key="1">
    <source>
        <dbReference type="ARBA" id="ARBA00001947"/>
    </source>
</evidence>
<evidence type="ECO:0000256" key="8">
    <source>
        <dbReference type="ARBA" id="ARBA00022989"/>
    </source>
</evidence>
<dbReference type="SUPFAM" id="SSF50156">
    <property type="entry name" value="PDZ domain-like"/>
    <property type="match status" value="1"/>
</dbReference>
<dbReference type="InterPro" id="IPR004387">
    <property type="entry name" value="Pept_M50_Zn"/>
</dbReference>
<feature type="transmembrane region" description="Helical" evidence="11">
    <location>
        <begin position="242"/>
        <end position="265"/>
    </location>
</feature>
<evidence type="ECO:0000313" key="14">
    <source>
        <dbReference type="Proteomes" id="UP000054725"/>
    </source>
</evidence>
<evidence type="ECO:0000256" key="5">
    <source>
        <dbReference type="ARBA" id="ARBA00022692"/>
    </source>
</evidence>